<comment type="caution">
    <text evidence="14">The sequence shown here is derived from an EMBL/GenBank/DDBJ whole genome shotgun (WGS) entry which is preliminary data.</text>
</comment>
<evidence type="ECO:0000256" key="11">
    <source>
        <dbReference type="ARBA" id="ARBA00024615"/>
    </source>
</evidence>
<dbReference type="GO" id="GO:0005789">
    <property type="term" value="C:endoplasmic reticulum membrane"/>
    <property type="evidence" value="ECO:0007669"/>
    <property type="project" value="UniProtKB-SubCell"/>
</dbReference>
<dbReference type="GO" id="GO:0034727">
    <property type="term" value="P:piecemeal microautophagy of the nucleus"/>
    <property type="evidence" value="ECO:0007669"/>
    <property type="project" value="TreeGrafter"/>
</dbReference>
<dbReference type="GO" id="GO:0034045">
    <property type="term" value="C:phagophore assembly site membrane"/>
    <property type="evidence" value="ECO:0007669"/>
    <property type="project" value="UniProtKB-SubCell"/>
</dbReference>
<dbReference type="PANTHER" id="PTHR13190">
    <property type="entry name" value="AUTOPHAGY-RELATED 2, ISOFORM A"/>
    <property type="match status" value="1"/>
</dbReference>
<comment type="catalytic activity">
    <reaction evidence="11">
        <text>a 1,2-diacyl-sn-glycero-3-phosphoethanolamine(in) = a 1,2-diacyl-sn-glycero-3-phosphoethanolamine(out)</text>
        <dbReference type="Rhea" id="RHEA:38895"/>
        <dbReference type="ChEBI" id="CHEBI:64612"/>
    </reaction>
</comment>
<evidence type="ECO:0000313" key="14">
    <source>
        <dbReference type="EMBL" id="GMG56421.1"/>
    </source>
</evidence>
<dbReference type="OrthoDB" id="4096990at2759"/>
<accession>A0A9W6Z6W0</accession>
<keyword evidence="8" id="KW-0445">Lipid transport</keyword>
<protein>
    <recommendedName>
        <fullName evidence="4">Autophagy-related protein 2</fullName>
    </recommendedName>
</protein>
<proteinExistence type="inferred from homology"/>
<comment type="catalytic activity">
    <reaction evidence="12">
        <text>a 1,2-diacyl-sn-glycero-3-phosphocholine(in) = a 1,2-diacyl-sn-glycero-3-phosphocholine(out)</text>
        <dbReference type="Rhea" id="RHEA:38571"/>
        <dbReference type="ChEBI" id="CHEBI:57643"/>
    </reaction>
</comment>
<evidence type="ECO:0000256" key="8">
    <source>
        <dbReference type="ARBA" id="ARBA00023055"/>
    </source>
</evidence>
<reference evidence="14" key="1">
    <citation type="submission" date="2023-04" db="EMBL/GenBank/DDBJ databases">
        <title>Ambrosiozyma monospora NBRC 1965.</title>
        <authorList>
            <person name="Ichikawa N."/>
            <person name="Sato H."/>
            <person name="Tonouchi N."/>
        </authorList>
    </citation>
    <scope>NUCLEOTIDE SEQUENCE</scope>
    <source>
        <strain evidence="14">NBRC 1965</strain>
    </source>
</reference>
<evidence type="ECO:0000256" key="5">
    <source>
        <dbReference type="ARBA" id="ARBA00022448"/>
    </source>
</evidence>
<dbReference type="GO" id="GO:0000422">
    <property type="term" value="P:autophagy of mitochondrion"/>
    <property type="evidence" value="ECO:0007669"/>
    <property type="project" value="TreeGrafter"/>
</dbReference>
<evidence type="ECO:0000256" key="6">
    <source>
        <dbReference type="ARBA" id="ARBA00022824"/>
    </source>
</evidence>
<keyword evidence="6" id="KW-0256">Endoplasmic reticulum</keyword>
<keyword evidence="15" id="KW-1185">Reference proteome</keyword>
<dbReference type="Proteomes" id="UP001165063">
    <property type="component" value="Unassembled WGS sequence"/>
</dbReference>
<dbReference type="EMBL" id="BSXU01007583">
    <property type="protein sequence ID" value="GMG56421.1"/>
    <property type="molecule type" value="Genomic_DNA"/>
</dbReference>
<dbReference type="PANTHER" id="PTHR13190:SF1">
    <property type="entry name" value="AUTOPHAGY-RELATED 2, ISOFORM A"/>
    <property type="match status" value="1"/>
</dbReference>
<dbReference type="GO" id="GO:0061709">
    <property type="term" value="P:reticulophagy"/>
    <property type="evidence" value="ECO:0007669"/>
    <property type="project" value="TreeGrafter"/>
</dbReference>
<dbReference type="AlphaFoldDB" id="A0A9W6Z6W0"/>
<dbReference type="GO" id="GO:0032266">
    <property type="term" value="F:phosphatidylinositol-3-phosphate binding"/>
    <property type="evidence" value="ECO:0007669"/>
    <property type="project" value="TreeGrafter"/>
</dbReference>
<evidence type="ECO:0000256" key="1">
    <source>
        <dbReference type="ARBA" id="ARBA00004406"/>
    </source>
</evidence>
<evidence type="ECO:0000256" key="2">
    <source>
        <dbReference type="ARBA" id="ARBA00004623"/>
    </source>
</evidence>
<dbReference type="GO" id="GO:0061723">
    <property type="term" value="P:glycophagy"/>
    <property type="evidence" value="ECO:0007669"/>
    <property type="project" value="TreeGrafter"/>
</dbReference>
<comment type="subcellular location">
    <subcellularLocation>
        <location evidence="1">Endoplasmic reticulum membrane</location>
        <topology evidence="1">Peripheral membrane protein</topology>
    </subcellularLocation>
    <subcellularLocation>
        <location evidence="2">Preautophagosomal structure membrane</location>
        <topology evidence="2">Peripheral membrane protein</topology>
    </subcellularLocation>
</comment>
<evidence type="ECO:0000256" key="7">
    <source>
        <dbReference type="ARBA" id="ARBA00023006"/>
    </source>
</evidence>
<feature type="region of interest" description="Disordered" evidence="13">
    <location>
        <begin position="230"/>
        <end position="254"/>
    </location>
</feature>
<dbReference type="GO" id="GO:0000045">
    <property type="term" value="P:autophagosome assembly"/>
    <property type="evidence" value="ECO:0007669"/>
    <property type="project" value="TreeGrafter"/>
</dbReference>
<comment type="catalytic activity">
    <reaction evidence="10">
        <text>a 1,2-diacyl-sn-glycero-3-phospho-L-serine(in) = a 1,2-diacyl-sn-glycero-3-phospho-L-serine(out)</text>
        <dbReference type="Rhea" id="RHEA:38663"/>
        <dbReference type="ChEBI" id="CHEBI:57262"/>
    </reaction>
</comment>
<keyword evidence="7" id="KW-0072">Autophagy</keyword>
<feature type="region of interest" description="Disordered" evidence="13">
    <location>
        <begin position="134"/>
        <end position="163"/>
    </location>
</feature>
<evidence type="ECO:0000256" key="3">
    <source>
        <dbReference type="ARBA" id="ARBA00009714"/>
    </source>
</evidence>
<evidence type="ECO:0000256" key="4">
    <source>
        <dbReference type="ARBA" id="ARBA00018070"/>
    </source>
</evidence>
<dbReference type="GO" id="GO:0061908">
    <property type="term" value="C:phagophore"/>
    <property type="evidence" value="ECO:0007669"/>
    <property type="project" value="TreeGrafter"/>
</dbReference>
<dbReference type="GO" id="GO:0006869">
    <property type="term" value="P:lipid transport"/>
    <property type="evidence" value="ECO:0007669"/>
    <property type="project" value="UniProtKB-KW"/>
</dbReference>
<name>A0A9W6Z6W0_AMBMO</name>
<evidence type="ECO:0000256" key="10">
    <source>
        <dbReference type="ARBA" id="ARBA00024479"/>
    </source>
</evidence>
<evidence type="ECO:0000256" key="12">
    <source>
        <dbReference type="ARBA" id="ARBA00024631"/>
    </source>
</evidence>
<evidence type="ECO:0000256" key="9">
    <source>
        <dbReference type="ARBA" id="ARBA00023136"/>
    </source>
</evidence>
<dbReference type="Pfam" id="PF13329">
    <property type="entry name" value="ATG2_CAD"/>
    <property type="match status" value="1"/>
</dbReference>
<organism evidence="14 15">
    <name type="scientific">Ambrosiozyma monospora</name>
    <name type="common">Yeast</name>
    <name type="synonym">Endomycopsis monosporus</name>
    <dbReference type="NCBI Taxonomy" id="43982"/>
    <lineage>
        <taxon>Eukaryota</taxon>
        <taxon>Fungi</taxon>
        <taxon>Dikarya</taxon>
        <taxon>Ascomycota</taxon>
        <taxon>Saccharomycotina</taxon>
        <taxon>Pichiomycetes</taxon>
        <taxon>Pichiales</taxon>
        <taxon>Pichiaceae</taxon>
        <taxon>Ambrosiozyma</taxon>
    </lineage>
</organism>
<comment type="similarity">
    <text evidence="3">Belongs to the ATG2 family.</text>
</comment>
<feature type="compositionally biased region" description="Basic and acidic residues" evidence="13">
    <location>
        <begin position="140"/>
        <end position="155"/>
    </location>
</feature>
<evidence type="ECO:0000256" key="13">
    <source>
        <dbReference type="SAM" id="MobiDB-lite"/>
    </source>
</evidence>
<dbReference type="GO" id="GO:0043495">
    <property type="term" value="F:protein-membrane adaptor activity"/>
    <property type="evidence" value="ECO:0007669"/>
    <property type="project" value="TreeGrafter"/>
</dbReference>
<dbReference type="InterPro" id="IPR026849">
    <property type="entry name" value="ATG2"/>
</dbReference>
<keyword evidence="5" id="KW-0813">Transport</keyword>
<gene>
    <name evidence="14" type="ORF">Amon01_000848800</name>
</gene>
<keyword evidence="9" id="KW-0472">Membrane</keyword>
<sequence>MVSQWMPQNIQKRLLKYVLQQLALFSEIDLPNLDVSLGANSRISLTNLELDIERFSIPGIYVRSGSIRETELVLTMGDGVNINCTGLEMTITPSATTGTNKGDSEHEFSLAKSTADLANSVMFNDMVDELDDTVSSDSSIRTEKTQKNDTDDPKKTTQTADPQYGLSGVMSRAVDIALARLRIEIQDISLTIVSDPSVIELHIEKAQFTSIDGVRNIILDGLSFKSLKPNIYPGKGLDDSQDDEEQSDENKTDK</sequence>
<evidence type="ECO:0000313" key="15">
    <source>
        <dbReference type="Proteomes" id="UP001165063"/>
    </source>
</evidence>